<organism evidence="5 6">
    <name type="scientific">Bradyrhizobium guangdongense</name>
    <dbReference type="NCBI Taxonomy" id="1325090"/>
    <lineage>
        <taxon>Bacteria</taxon>
        <taxon>Pseudomonadati</taxon>
        <taxon>Pseudomonadota</taxon>
        <taxon>Alphaproteobacteria</taxon>
        <taxon>Hyphomicrobiales</taxon>
        <taxon>Nitrobacteraceae</taxon>
        <taxon>Bradyrhizobium</taxon>
    </lineage>
</organism>
<feature type="domain" description="AMP-binding enzyme C-terminal" evidence="4">
    <location>
        <begin position="444"/>
        <end position="520"/>
    </location>
</feature>
<dbReference type="PANTHER" id="PTHR43201">
    <property type="entry name" value="ACYL-COA SYNTHETASE"/>
    <property type="match status" value="1"/>
</dbReference>
<dbReference type="Gene3D" id="3.30.300.30">
    <property type="match status" value="1"/>
</dbReference>
<dbReference type="Pfam" id="PF13193">
    <property type="entry name" value="AMP-binding_C"/>
    <property type="match status" value="1"/>
</dbReference>
<evidence type="ECO:0000313" key="6">
    <source>
        <dbReference type="Proteomes" id="UP000625079"/>
    </source>
</evidence>
<dbReference type="InterPro" id="IPR042099">
    <property type="entry name" value="ANL_N_sf"/>
</dbReference>
<dbReference type="AlphaFoldDB" id="A0AA87W7C4"/>
<evidence type="ECO:0000256" key="2">
    <source>
        <dbReference type="ARBA" id="ARBA00022598"/>
    </source>
</evidence>
<accession>A0AA87W7C4</accession>
<reference evidence="5" key="2">
    <citation type="submission" date="2022-12" db="EMBL/GenBank/DDBJ databases">
        <authorList>
            <person name="Sun Q."/>
            <person name="Zhou Y."/>
        </authorList>
    </citation>
    <scope>NUCLEOTIDE SEQUENCE</scope>
    <source>
        <strain evidence="5">CGMCC 1.15034</strain>
    </source>
</reference>
<dbReference type="RefSeq" id="WP_164938957.1">
    <property type="nucleotide sequence ID" value="NZ_BMHC01000013.1"/>
</dbReference>
<dbReference type="GO" id="GO:0031956">
    <property type="term" value="F:medium-chain fatty acid-CoA ligase activity"/>
    <property type="evidence" value="ECO:0007669"/>
    <property type="project" value="TreeGrafter"/>
</dbReference>
<comment type="similarity">
    <text evidence="1">Belongs to the ATP-dependent AMP-binding enzyme family.</text>
</comment>
<dbReference type="InterPro" id="IPR020845">
    <property type="entry name" value="AMP-binding_CS"/>
</dbReference>
<keyword evidence="2 5" id="KW-0436">Ligase</keyword>
<dbReference type="GO" id="GO:0006631">
    <property type="term" value="P:fatty acid metabolic process"/>
    <property type="evidence" value="ECO:0007669"/>
    <property type="project" value="TreeGrafter"/>
</dbReference>
<dbReference type="InterPro" id="IPR000873">
    <property type="entry name" value="AMP-dep_synth/lig_dom"/>
</dbReference>
<dbReference type="PROSITE" id="PS00455">
    <property type="entry name" value="AMP_BINDING"/>
    <property type="match status" value="1"/>
</dbReference>
<gene>
    <name evidence="5" type="ORF">GCM10010987_52400</name>
</gene>
<dbReference type="InterPro" id="IPR025110">
    <property type="entry name" value="AMP-bd_C"/>
</dbReference>
<dbReference type="Pfam" id="PF00501">
    <property type="entry name" value="AMP-binding"/>
    <property type="match status" value="1"/>
</dbReference>
<feature type="domain" description="AMP-dependent synthetase/ligase" evidence="3">
    <location>
        <begin position="34"/>
        <end position="383"/>
    </location>
</feature>
<proteinExistence type="inferred from homology"/>
<dbReference type="Proteomes" id="UP000625079">
    <property type="component" value="Unassembled WGS sequence"/>
</dbReference>
<reference evidence="5" key="1">
    <citation type="journal article" date="2014" name="Int. J. Syst. Evol. Microbiol.">
        <title>Complete genome sequence of Corynebacterium casei LMG S-19264T (=DSM 44701T), isolated from a smear-ripened cheese.</title>
        <authorList>
            <consortium name="US DOE Joint Genome Institute (JGI-PGF)"/>
            <person name="Walter F."/>
            <person name="Albersmeier A."/>
            <person name="Kalinowski J."/>
            <person name="Ruckert C."/>
        </authorList>
    </citation>
    <scope>NUCLEOTIDE SEQUENCE</scope>
    <source>
        <strain evidence="5">CGMCC 1.15034</strain>
    </source>
</reference>
<dbReference type="InterPro" id="IPR045851">
    <property type="entry name" value="AMP-bd_C_sf"/>
</dbReference>
<comment type="caution">
    <text evidence="5">The sequence shown here is derived from an EMBL/GenBank/DDBJ whole genome shotgun (WGS) entry which is preliminary data.</text>
</comment>
<dbReference type="Gene3D" id="3.40.50.12780">
    <property type="entry name" value="N-terminal domain of ligase-like"/>
    <property type="match status" value="1"/>
</dbReference>
<protein>
    <submittedName>
        <fullName evidence="5">ATP-dependent acyl-CoA ligase</fullName>
    </submittedName>
</protein>
<dbReference type="SUPFAM" id="SSF56801">
    <property type="entry name" value="Acetyl-CoA synthetase-like"/>
    <property type="match status" value="1"/>
</dbReference>
<dbReference type="PANTHER" id="PTHR43201:SF5">
    <property type="entry name" value="MEDIUM-CHAIN ACYL-COA LIGASE ACSF2, MITOCHONDRIAL"/>
    <property type="match status" value="1"/>
</dbReference>
<name>A0AA87W7C4_9BRAD</name>
<evidence type="ECO:0000256" key="1">
    <source>
        <dbReference type="ARBA" id="ARBA00006432"/>
    </source>
</evidence>
<evidence type="ECO:0000259" key="3">
    <source>
        <dbReference type="Pfam" id="PF00501"/>
    </source>
</evidence>
<evidence type="ECO:0000259" key="4">
    <source>
        <dbReference type="Pfam" id="PF13193"/>
    </source>
</evidence>
<evidence type="ECO:0000313" key="5">
    <source>
        <dbReference type="EMBL" id="GGI29037.1"/>
    </source>
</evidence>
<sequence>MQAAWEDALAIQQTAAGIVGPFDGLDVPWLLKLRAEVRRDHPFLIWAPFDAPARHWSYGEFHERVGALAAGLTRRGVEPGEYVLIHLDNCIEALLAWFACVECGAIAVTTNTRSAPAEIAYFADHCGAVAAITQPAYAEVVAQNCRNIRWMAVTSHDAGAAPAHTVSHGDSFEALFADSADRPRRATDPLAPCSVQYTSGTTSRPKAVLWTHANALWGAKINAAHEDLHASDVHQTYLPLFHTNALAYSMLATLWVGASCVIQPRFSASRFWGVAREHGSTWTSTIPFCMKALLEQEIPKDHKFRLWGTAINEPPAFAAFGVKIIGWWGMTETITHGIVGEVDQPNIPMSIGRAAGEYQIRITDDDGRPTAVGNTGNLAIRGIRGLSLFAEYLHNEAATRESFDEHGFFITGDRVERLANGFIKFGDRAKDMLKVGGENVAASEIEQVIAIVSGVREAAVVAKKHPMLDEVPVVFIIPHGGVASAPPDLQERVMAACRKSLADFKVPREIRLVDDMPRSTLEKVAKAELRKMLD</sequence>
<dbReference type="EMBL" id="BMHC01000013">
    <property type="protein sequence ID" value="GGI29037.1"/>
    <property type="molecule type" value="Genomic_DNA"/>
</dbReference>